<dbReference type="Proteomes" id="UP001529510">
    <property type="component" value="Unassembled WGS sequence"/>
</dbReference>
<evidence type="ECO:0000313" key="1">
    <source>
        <dbReference type="EMBL" id="KAL0197800.1"/>
    </source>
</evidence>
<feature type="non-terminal residue" evidence="1">
    <location>
        <position position="139"/>
    </location>
</feature>
<dbReference type="EMBL" id="JAMKFB020000003">
    <property type="protein sequence ID" value="KAL0197800.1"/>
    <property type="molecule type" value="Genomic_DNA"/>
</dbReference>
<dbReference type="AlphaFoldDB" id="A0ABD0RI93"/>
<comment type="caution">
    <text evidence="1">The sequence shown here is derived from an EMBL/GenBank/DDBJ whole genome shotgun (WGS) entry which is preliminary data.</text>
</comment>
<protein>
    <submittedName>
        <fullName evidence="1">Uncharacterized protein</fullName>
    </submittedName>
</protein>
<proteinExistence type="predicted"/>
<reference evidence="1 2" key="1">
    <citation type="submission" date="2024-05" db="EMBL/GenBank/DDBJ databases">
        <title>Genome sequencing and assembly of Indian major carp, Cirrhinus mrigala (Hamilton, 1822).</title>
        <authorList>
            <person name="Mohindra V."/>
            <person name="Chowdhury L.M."/>
            <person name="Lal K."/>
            <person name="Jena J.K."/>
        </authorList>
    </citation>
    <scope>NUCLEOTIDE SEQUENCE [LARGE SCALE GENOMIC DNA]</scope>
    <source>
        <strain evidence="1">CM1030</strain>
        <tissue evidence="1">Blood</tissue>
    </source>
</reference>
<evidence type="ECO:0000313" key="2">
    <source>
        <dbReference type="Proteomes" id="UP001529510"/>
    </source>
</evidence>
<sequence length="139" mass="15786">SPAMDLSIGGPEWLVYAQNHLTQEMSSQRAMQEEREQQLERVTETLQLLVDTIKGILSNHNRQLADVKHLLRAMAKDEENALAEGEEVTYEGKYKAWQDNVQIVLFTVVQATGQPRSQEQVELLQEIPATLKELKGQSQ</sequence>
<name>A0ABD0RI93_CIRMR</name>
<gene>
    <name evidence="1" type="ORF">M9458_006340</name>
</gene>
<accession>A0ABD0RI93</accession>
<feature type="non-terminal residue" evidence="1">
    <location>
        <position position="1"/>
    </location>
</feature>
<organism evidence="1 2">
    <name type="scientific">Cirrhinus mrigala</name>
    <name type="common">Mrigala</name>
    <dbReference type="NCBI Taxonomy" id="683832"/>
    <lineage>
        <taxon>Eukaryota</taxon>
        <taxon>Metazoa</taxon>
        <taxon>Chordata</taxon>
        <taxon>Craniata</taxon>
        <taxon>Vertebrata</taxon>
        <taxon>Euteleostomi</taxon>
        <taxon>Actinopterygii</taxon>
        <taxon>Neopterygii</taxon>
        <taxon>Teleostei</taxon>
        <taxon>Ostariophysi</taxon>
        <taxon>Cypriniformes</taxon>
        <taxon>Cyprinidae</taxon>
        <taxon>Labeoninae</taxon>
        <taxon>Labeonini</taxon>
        <taxon>Cirrhinus</taxon>
    </lineage>
</organism>
<keyword evidence="2" id="KW-1185">Reference proteome</keyword>